<organism evidence="3 4">
    <name type="scientific">Lentinula lateritia</name>
    <dbReference type="NCBI Taxonomy" id="40482"/>
    <lineage>
        <taxon>Eukaryota</taxon>
        <taxon>Fungi</taxon>
        <taxon>Dikarya</taxon>
        <taxon>Basidiomycota</taxon>
        <taxon>Agaricomycotina</taxon>
        <taxon>Agaricomycetes</taxon>
        <taxon>Agaricomycetidae</taxon>
        <taxon>Agaricales</taxon>
        <taxon>Marasmiineae</taxon>
        <taxon>Omphalotaceae</taxon>
        <taxon>Lentinula</taxon>
    </lineage>
</organism>
<dbReference type="Pfam" id="PF05773">
    <property type="entry name" value="RWD"/>
    <property type="match status" value="1"/>
</dbReference>
<feature type="compositionally biased region" description="Basic and acidic residues" evidence="1">
    <location>
        <begin position="169"/>
        <end position="191"/>
    </location>
</feature>
<evidence type="ECO:0000313" key="3">
    <source>
        <dbReference type="EMBL" id="KAJ4495555.1"/>
    </source>
</evidence>
<accession>A0ABQ8VIT9</accession>
<evidence type="ECO:0000259" key="2">
    <source>
        <dbReference type="PROSITE" id="PS50908"/>
    </source>
</evidence>
<feature type="domain" description="RWD" evidence="2">
    <location>
        <begin position="8"/>
        <end position="118"/>
    </location>
</feature>
<dbReference type="Gene3D" id="3.10.110.10">
    <property type="entry name" value="Ubiquitin Conjugating Enzyme"/>
    <property type="match status" value="1"/>
</dbReference>
<dbReference type="InterPro" id="IPR040213">
    <property type="entry name" value="GIR2-like"/>
</dbReference>
<dbReference type="PROSITE" id="PS50908">
    <property type="entry name" value="RWD"/>
    <property type="match status" value="1"/>
</dbReference>
<comment type="caution">
    <text evidence="3">The sequence shown here is derived from an EMBL/GenBank/DDBJ whole genome shotgun (WGS) entry which is preliminary data.</text>
</comment>
<dbReference type="InterPro" id="IPR032378">
    <property type="entry name" value="ZC3H15/TMA46_C"/>
</dbReference>
<feature type="region of interest" description="Disordered" evidence="1">
    <location>
        <begin position="169"/>
        <end position="197"/>
    </location>
</feature>
<dbReference type="Proteomes" id="UP001150217">
    <property type="component" value="Unassembled WGS sequence"/>
</dbReference>
<protein>
    <recommendedName>
        <fullName evidence="2">RWD domain-containing protein</fullName>
    </recommendedName>
</protein>
<dbReference type="PANTHER" id="PTHR12292">
    <property type="entry name" value="RWD DOMAIN-CONTAINING PROTEIN"/>
    <property type="match status" value="1"/>
</dbReference>
<evidence type="ECO:0000256" key="1">
    <source>
        <dbReference type="SAM" id="MobiDB-lite"/>
    </source>
</evidence>
<dbReference type="EMBL" id="JANVFT010000029">
    <property type="protein sequence ID" value="KAJ4495555.1"/>
    <property type="molecule type" value="Genomic_DNA"/>
</dbReference>
<proteinExistence type="predicted"/>
<dbReference type="Pfam" id="PF16543">
    <property type="entry name" value="DFRP_C"/>
    <property type="match status" value="1"/>
</dbReference>
<gene>
    <name evidence="3" type="ORF">C8R41DRAFT_881045</name>
</gene>
<reference evidence="3" key="1">
    <citation type="submission" date="2022-08" db="EMBL/GenBank/DDBJ databases">
        <title>A Global Phylogenomic Analysis of the Shiitake Genus Lentinula.</title>
        <authorList>
            <consortium name="DOE Joint Genome Institute"/>
            <person name="Sierra-Patev S."/>
            <person name="Min B."/>
            <person name="Naranjo-Ortiz M."/>
            <person name="Looney B."/>
            <person name="Konkel Z."/>
            <person name="Slot J.C."/>
            <person name="Sakamoto Y."/>
            <person name="Steenwyk J.L."/>
            <person name="Rokas A."/>
            <person name="Carro J."/>
            <person name="Camarero S."/>
            <person name="Ferreira P."/>
            <person name="Molpeceres G."/>
            <person name="Ruiz-Duenas F.J."/>
            <person name="Serrano A."/>
            <person name="Henrissat B."/>
            <person name="Drula E."/>
            <person name="Hughes K.W."/>
            <person name="Mata J.L."/>
            <person name="Ishikawa N.K."/>
            <person name="Vargas-Isla R."/>
            <person name="Ushijima S."/>
            <person name="Smith C.A."/>
            <person name="Ahrendt S."/>
            <person name="Andreopoulos W."/>
            <person name="He G."/>
            <person name="Labutti K."/>
            <person name="Lipzen A."/>
            <person name="Ng V."/>
            <person name="Riley R."/>
            <person name="Sandor L."/>
            <person name="Barry K."/>
            <person name="Martinez A.T."/>
            <person name="Xiao Y."/>
            <person name="Gibbons J.G."/>
            <person name="Terashima K."/>
            <person name="Grigoriev I.V."/>
            <person name="Hibbett D.S."/>
        </authorList>
    </citation>
    <scope>NUCLEOTIDE SEQUENCE</scope>
    <source>
        <strain evidence="3">RHP3577 ss4</strain>
    </source>
</reference>
<evidence type="ECO:0000313" key="4">
    <source>
        <dbReference type="Proteomes" id="UP001150217"/>
    </source>
</evidence>
<sequence length="246" mass="28561">MLSEVLLEEFEVLESIYPTELSKSSERDIQIDVEADEVEEGLASLKLTLDVHYTDHYPDALPELSLVPLEGDVEQGELDDLLEGLIKVVSPFSPGEENLGMAMTFTLVSHLREQLTSLVQSRDARQKFEENEKERLALEEEERRTRGTPVSVESFKAWKAKFDKKQADRKSKEEEERLKGLTAKEREEYKRMNTRLSGRQLFERNRNLDEETLLEEGTVSVDISQYERTREEEEEEEEHITFSDSD</sequence>
<dbReference type="SMART" id="SM00591">
    <property type="entry name" value="RWD"/>
    <property type="match status" value="1"/>
</dbReference>
<feature type="region of interest" description="Disordered" evidence="1">
    <location>
        <begin position="209"/>
        <end position="246"/>
    </location>
</feature>
<dbReference type="InterPro" id="IPR006575">
    <property type="entry name" value="RWD_dom"/>
</dbReference>
<name>A0ABQ8VIT9_9AGAR</name>
<keyword evidence="4" id="KW-1185">Reference proteome</keyword>
<dbReference type="InterPro" id="IPR016135">
    <property type="entry name" value="UBQ-conjugating_enzyme/RWD"/>
</dbReference>
<dbReference type="SUPFAM" id="SSF54495">
    <property type="entry name" value="UBC-like"/>
    <property type="match status" value="1"/>
</dbReference>